<evidence type="ECO:0000313" key="8">
    <source>
        <dbReference type="Proteomes" id="UP000187203"/>
    </source>
</evidence>
<comment type="cofactor">
    <cofactor evidence="1">
        <name>FAD</name>
        <dbReference type="ChEBI" id="CHEBI:57692"/>
    </cofactor>
</comment>
<keyword evidence="6" id="KW-0560">Oxidoreductase</keyword>
<dbReference type="Gene3D" id="1.20.120.330">
    <property type="entry name" value="Nucleotidyltransferases domain 2"/>
    <property type="match status" value="1"/>
</dbReference>
<dbReference type="GO" id="GO:0008924">
    <property type="term" value="F:L-malate dehydrogenase (quinone) activity"/>
    <property type="evidence" value="ECO:0007669"/>
    <property type="project" value="InterPro"/>
</dbReference>
<comment type="caution">
    <text evidence="7">The sequence shown here is derived from an EMBL/GenBank/DDBJ whole genome shotgun (WGS) entry which is preliminary data.</text>
</comment>
<proteinExistence type="inferred from homology"/>
<sequence>MSATLATLLHEFDPNLEIAIFERLGRFAKESTAAWNNAGTGHSAFCELNYTPEKPDGTIDISKAESIAEQFEISKQFWSYLISKGYIQNPKDFINSCPHMSLVFGDAVSNDHDKLKEWIPLVMRKRNATEIMAATKMDLGTDVNFGSLTRKMGRHLLEDSNVEVFLYHEVKDIDPRADGKWQMKIKDRIHSHKQEVVADFVFIGAGGYALPLLESSDIKESEGYGGFPVSGQWLVTHNQDLVEQHQAKVYTQATVDAPPMSVPHLDLRIIDGKKALLFGPFAGFSTKFLKEGSYLDLPESVNTKNIRSLFGAWWHNLPLTKYLPDKGFRSSKKDEKDGGKLEFGTEVVVNKAGTIASLLGASPGASTAVYAMLNVLEKSLNNYPLLITHYSSSMSDTLVKPVIAKELLESLQAKIEEEKQVIVHCCFPASPSLGNLIRIWPSTYLFDLQSDHQSKLIHTENITLFPYWTPIPFMKDFWFTLIFSGLPKDCKSFDLREVIPEEGGFYVESTREKKLNDIIRWAETNPDIRAVLLTSSLANPYAPVDDLSDLDIELILTDRNRYETEDGWIRVFGEPVCIIEESAEAFDGIHAMKMVLYSDHVKVDFKLYGTREFNQEVQSEAFPEDWDVGYNVLVDKDGITGSMKAPSYQSIMIAKPSEEEFYRLIKDFWWDTAYVAKCLNRGDIFYAKYMFENIIRTEYLIPLIEWHIASGHHWNNITANKHGRLFKKYLSNGLWQKVEATFSGHDTEENWNALWAMTDLVHTLGISLSEHLGYTYPLEIEKGMMKHLHYVQNLKSSF</sequence>
<dbReference type="GO" id="GO:0006099">
    <property type="term" value="P:tricarboxylic acid cycle"/>
    <property type="evidence" value="ECO:0007669"/>
    <property type="project" value="UniProtKB-UniPathway"/>
</dbReference>
<dbReference type="SUPFAM" id="SSF81631">
    <property type="entry name" value="PAP/OAS1 substrate-binding domain"/>
    <property type="match status" value="1"/>
</dbReference>
<reference evidence="8" key="1">
    <citation type="submission" date="2013-09" db="EMBL/GenBank/DDBJ databases">
        <title>Corchorus olitorius genome sequencing.</title>
        <authorList>
            <person name="Alam M."/>
            <person name="Haque M.S."/>
            <person name="Islam M.S."/>
            <person name="Emdad E.M."/>
            <person name="Islam M.M."/>
            <person name="Ahmed B."/>
            <person name="Halim A."/>
            <person name="Hossen Q.M.M."/>
            <person name="Hossain M.Z."/>
            <person name="Ahmed R."/>
            <person name="Khan M.M."/>
            <person name="Islam R."/>
            <person name="Rashid M.M."/>
            <person name="Khan S.A."/>
            <person name="Rahman M.S."/>
            <person name="Alam M."/>
            <person name="Yahiya A.S."/>
            <person name="Khan M.S."/>
            <person name="Azam M.S."/>
            <person name="Haque T."/>
            <person name="Lashkar M.Z.H."/>
            <person name="Akhand A.I."/>
            <person name="Morshed G."/>
            <person name="Roy S."/>
            <person name="Uddin K.S."/>
            <person name="Rabeya T."/>
            <person name="Hossain A.S."/>
            <person name="Chowdhury A."/>
            <person name="Snigdha A.R."/>
            <person name="Mortoza M.S."/>
            <person name="Matin S.A."/>
            <person name="Hoque S.M.E."/>
            <person name="Islam M.K."/>
            <person name="Roy D.K."/>
            <person name="Haider R."/>
            <person name="Moosa M.M."/>
            <person name="Elias S.M."/>
            <person name="Hasan A.M."/>
            <person name="Jahan S."/>
            <person name="Shafiuddin M."/>
            <person name="Mahmood N."/>
            <person name="Shommy N.S."/>
        </authorList>
    </citation>
    <scope>NUCLEOTIDE SEQUENCE [LARGE SCALE GENOMIC DNA]</scope>
    <source>
        <strain evidence="8">cv. O-4</strain>
    </source>
</reference>
<comment type="pathway">
    <text evidence="2">Carbohydrate metabolism; tricarboxylic acid cycle.</text>
</comment>
<dbReference type="NCBIfam" id="NF033387">
    <property type="entry name" value="ANT_6_aadS"/>
    <property type="match status" value="1"/>
</dbReference>
<evidence type="ECO:0000256" key="6">
    <source>
        <dbReference type="ARBA" id="ARBA00023002"/>
    </source>
</evidence>
<accession>A0A1R3L3T0</accession>
<keyword evidence="8" id="KW-1185">Reference proteome</keyword>
<dbReference type="Proteomes" id="UP000187203">
    <property type="component" value="Unassembled WGS sequence"/>
</dbReference>
<dbReference type="Gene3D" id="3.30.460.10">
    <property type="entry name" value="Beta Polymerase, domain 2"/>
    <property type="match status" value="1"/>
</dbReference>
<dbReference type="Pfam" id="PF04439">
    <property type="entry name" value="Adenyl_transf"/>
    <property type="match status" value="1"/>
</dbReference>
<keyword evidence="5" id="KW-0274">FAD</keyword>
<evidence type="ECO:0000256" key="3">
    <source>
        <dbReference type="ARBA" id="ARBA00022532"/>
    </source>
</evidence>
<gene>
    <name evidence="7" type="ORF">COLO4_00535</name>
</gene>
<dbReference type="OrthoDB" id="498204at2759"/>
<dbReference type="STRING" id="93759.A0A1R3L3T0"/>
<dbReference type="InterPro" id="IPR043519">
    <property type="entry name" value="NT_sf"/>
</dbReference>
<dbReference type="HAMAP" id="MF_00212">
    <property type="entry name" value="MQO"/>
    <property type="match status" value="1"/>
</dbReference>
<dbReference type="UniPathway" id="UPA00223"/>
<dbReference type="InterPro" id="IPR007530">
    <property type="entry name" value="Aminoglycoside_adenylylTfrase"/>
</dbReference>
<dbReference type="EMBL" id="AWUE01002671">
    <property type="protein sequence ID" value="OMP13967.1"/>
    <property type="molecule type" value="Genomic_DNA"/>
</dbReference>
<evidence type="ECO:0000256" key="4">
    <source>
        <dbReference type="ARBA" id="ARBA00022630"/>
    </source>
</evidence>
<keyword evidence="4" id="KW-0285">Flavoprotein</keyword>
<dbReference type="Pfam" id="PF06039">
    <property type="entry name" value="Mqo"/>
    <property type="match status" value="3"/>
</dbReference>
<organism evidence="7 8">
    <name type="scientific">Corchorus olitorius</name>
    <dbReference type="NCBI Taxonomy" id="93759"/>
    <lineage>
        <taxon>Eukaryota</taxon>
        <taxon>Viridiplantae</taxon>
        <taxon>Streptophyta</taxon>
        <taxon>Embryophyta</taxon>
        <taxon>Tracheophyta</taxon>
        <taxon>Spermatophyta</taxon>
        <taxon>Magnoliopsida</taxon>
        <taxon>eudicotyledons</taxon>
        <taxon>Gunneridae</taxon>
        <taxon>Pentapetalae</taxon>
        <taxon>rosids</taxon>
        <taxon>malvids</taxon>
        <taxon>Malvales</taxon>
        <taxon>Malvaceae</taxon>
        <taxon>Grewioideae</taxon>
        <taxon>Apeibeae</taxon>
        <taxon>Corchorus</taxon>
    </lineage>
</organism>
<name>A0A1R3L3T0_9ROSI</name>
<dbReference type="InterPro" id="IPR006231">
    <property type="entry name" value="MQO"/>
</dbReference>
<dbReference type="SUPFAM" id="SSF81301">
    <property type="entry name" value="Nucleotidyltransferase"/>
    <property type="match status" value="1"/>
</dbReference>
<evidence type="ECO:0000256" key="5">
    <source>
        <dbReference type="ARBA" id="ARBA00022827"/>
    </source>
</evidence>
<dbReference type="InterPro" id="IPR036188">
    <property type="entry name" value="FAD/NAD-bd_sf"/>
</dbReference>
<keyword evidence="3" id="KW-0816">Tricarboxylic acid cycle</keyword>
<protein>
    <submittedName>
        <fullName evidence="7">Malate:quinone-oxidoreductase</fullName>
    </submittedName>
</protein>
<evidence type="ECO:0000313" key="7">
    <source>
        <dbReference type="EMBL" id="OMP13967.1"/>
    </source>
</evidence>
<evidence type="ECO:0000256" key="2">
    <source>
        <dbReference type="ARBA" id="ARBA00005163"/>
    </source>
</evidence>
<evidence type="ECO:0000256" key="1">
    <source>
        <dbReference type="ARBA" id="ARBA00001974"/>
    </source>
</evidence>
<dbReference type="AlphaFoldDB" id="A0A1R3L3T0"/>
<dbReference type="SUPFAM" id="SSF51905">
    <property type="entry name" value="FAD/NAD(P)-binding domain"/>
    <property type="match status" value="1"/>
</dbReference>